<protein>
    <recommendedName>
        <fullName evidence="8">Ubiquitin carboxyl-terminal hydrolase</fullName>
        <ecNumber evidence="8">3.4.19.12</ecNumber>
    </recommendedName>
</protein>
<evidence type="ECO:0000259" key="10">
    <source>
        <dbReference type="PROSITE" id="PS50235"/>
    </source>
</evidence>
<keyword evidence="6 8" id="KW-0788">Thiol protease</keyword>
<dbReference type="OrthoDB" id="420187at2759"/>
<comment type="function">
    <text evidence="7 8">Recognizes and hydrolyzes the peptide bond at the C-terminal Gly of ubiquitin. Involved in the processing of poly-ubiquitin precursors as well as that of ubiquitinated proteins.</text>
</comment>
<dbReference type="InterPro" id="IPR028889">
    <property type="entry name" value="USP"/>
</dbReference>
<dbReference type="GO" id="GO:0005634">
    <property type="term" value="C:nucleus"/>
    <property type="evidence" value="ECO:0007669"/>
    <property type="project" value="TreeGrafter"/>
</dbReference>
<dbReference type="PROSITE" id="PS00973">
    <property type="entry name" value="USP_2"/>
    <property type="match status" value="1"/>
</dbReference>
<reference evidence="12" key="2">
    <citation type="submission" date="2025-08" db="UniProtKB">
        <authorList>
            <consortium name="RefSeq"/>
        </authorList>
    </citation>
    <scope>IDENTIFICATION</scope>
    <source>
        <tissue evidence="12">Young leaves</tissue>
    </source>
</reference>
<organism evidence="11 12">
    <name type="scientific">Abrus precatorius</name>
    <name type="common">Indian licorice</name>
    <name type="synonym">Glycine abrus</name>
    <dbReference type="NCBI Taxonomy" id="3816"/>
    <lineage>
        <taxon>Eukaryota</taxon>
        <taxon>Viridiplantae</taxon>
        <taxon>Streptophyta</taxon>
        <taxon>Embryophyta</taxon>
        <taxon>Tracheophyta</taxon>
        <taxon>Spermatophyta</taxon>
        <taxon>Magnoliopsida</taxon>
        <taxon>eudicotyledons</taxon>
        <taxon>Gunneridae</taxon>
        <taxon>Pentapetalae</taxon>
        <taxon>rosids</taxon>
        <taxon>fabids</taxon>
        <taxon>Fabales</taxon>
        <taxon>Fabaceae</taxon>
        <taxon>Papilionoideae</taxon>
        <taxon>50 kb inversion clade</taxon>
        <taxon>NPAAA clade</taxon>
        <taxon>indigoferoid/millettioid clade</taxon>
        <taxon>Abreae</taxon>
        <taxon>Abrus</taxon>
    </lineage>
</organism>
<evidence type="ECO:0000313" key="12">
    <source>
        <dbReference type="RefSeq" id="XP_027361023.1"/>
    </source>
</evidence>
<dbReference type="GO" id="GO:0006508">
    <property type="term" value="P:proteolysis"/>
    <property type="evidence" value="ECO:0007669"/>
    <property type="project" value="UniProtKB-KW"/>
</dbReference>
<dbReference type="GO" id="GO:0005829">
    <property type="term" value="C:cytosol"/>
    <property type="evidence" value="ECO:0007669"/>
    <property type="project" value="TreeGrafter"/>
</dbReference>
<evidence type="ECO:0000256" key="8">
    <source>
        <dbReference type="RuleBase" id="RU366025"/>
    </source>
</evidence>
<dbReference type="GO" id="GO:0016579">
    <property type="term" value="P:protein deubiquitination"/>
    <property type="evidence" value="ECO:0007669"/>
    <property type="project" value="InterPro"/>
</dbReference>
<evidence type="ECO:0000256" key="3">
    <source>
        <dbReference type="ARBA" id="ARBA00022670"/>
    </source>
</evidence>
<evidence type="ECO:0000256" key="5">
    <source>
        <dbReference type="ARBA" id="ARBA00022801"/>
    </source>
</evidence>
<keyword evidence="4 8" id="KW-0833">Ubl conjugation pathway</keyword>
<dbReference type="PANTHER" id="PTHR24006:SF747">
    <property type="entry name" value="UBIQUITIN CARBOXYL-TERMINAL HYDROLASE 20"/>
    <property type="match status" value="1"/>
</dbReference>
<proteinExistence type="inferred from homology"/>
<dbReference type="PANTHER" id="PTHR24006">
    <property type="entry name" value="UBIQUITIN CARBOXYL-TERMINAL HYDROLASE"/>
    <property type="match status" value="1"/>
</dbReference>
<dbReference type="InterPro" id="IPR001394">
    <property type="entry name" value="Peptidase_C19_UCH"/>
</dbReference>
<dbReference type="RefSeq" id="XP_027361023.1">
    <property type="nucleotide sequence ID" value="XM_027505222.1"/>
</dbReference>
<evidence type="ECO:0000256" key="9">
    <source>
        <dbReference type="SAM" id="MobiDB-lite"/>
    </source>
</evidence>
<evidence type="ECO:0000256" key="7">
    <source>
        <dbReference type="ARBA" id="ARBA00037450"/>
    </source>
</evidence>
<dbReference type="GO" id="GO:0004843">
    <property type="term" value="F:cysteine-type deubiquitinase activity"/>
    <property type="evidence" value="ECO:0007669"/>
    <property type="project" value="UniProtKB-UniRule"/>
</dbReference>
<dbReference type="EC" id="3.4.19.12" evidence="8"/>
<dbReference type="SUPFAM" id="SSF54001">
    <property type="entry name" value="Cysteine proteinases"/>
    <property type="match status" value="1"/>
</dbReference>
<feature type="domain" description="USP" evidence="10">
    <location>
        <begin position="146"/>
        <end position="450"/>
    </location>
</feature>
<keyword evidence="11" id="KW-1185">Reference proteome</keyword>
<keyword evidence="5 8" id="KW-0378">Hydrolase</keyword>
<evidence type="ECO:0000256" key="1">
    <source>
        <dbReference type="ARBA" id="ARBA00000707"/>
    </source>
</evidence>
<reference evidence="11" key="1">
    <citation type="journal article" date="2019" name="Toxins">
        <title>Detection of Abrin-Like and Prepropulchellin-Like Toxin Genes and Transcripts Using Whole Genome Sequencing and Full-Length Transcript Sequencing of Abrus precatorius.</title>
        <authorList>
            <person name="Hovde B.T."/>
            <person name="Daligault H.E."/>
            <person name="Hanschen E.R."/>
            <person name="Kunde Y.A."/>
            <person name="Johnson M.B."/>
            <person name="Starkenburg S.R."/>
            <person name="Johnson S.L."/>
        </authorList>
    </citation>
    <scope>NUCLEOTIDE SEQUENCE [LARGE SCALE GENOMIC DNA]</scope>
</reference>
<feature type="region of interest" description="Disordered" evidence="9">
    <location>
        <begin position="673"/>
        <end position="712"/>
    </location>
</feature>
<dbReference type="Proteomes" id="UP000694853">
    <property type="component" value="Unplaced"/>
</dbReference>
<dbReference type="KEGG" id="aprc:113869080"/>
<comment type="catalytic activity">
    <reaction evidence="1 8">
        <text>Thiol-dependent hydrolysis of ester, thioester, amide, peptide and isopeptide bonds formed by the C-terminal Gly of ubiquitin (a 76-residue protein attached to proteins as an intracellular targeting signal).</text>
        <dbReference type="EC" id="3.4.19.12"/>
    </reaction>
</comment>
<evidence type="ECO:0000256" key="6">
    <source>
        <dbReference type="ARBA" id="ARBA00022807"/>
    </source>
</evidence>
<dbReference type="AlphaFoldDB" id="A0A8B8LZH5"/>
<dbReference type="PROSITE" id="PS00972">
    <property type="entry name" value="USP_1"/>
    <property type="match status" value="1"/>
</dbReference>
<name>A0A8B8LZH5_ABRPR</name>
<evidence type="ECO:0000313" key="11">
    <source>
        <dbReference type="Proteomes" id="UP000694853"/>
    </source>
</evidence>
<accession>A0A8B8LZH5</accession>
<comment type="similarity">
    <text evidence="2 8">Belongs to the peptidase C19 family.</text>
</comment>
<dbReference type="InterPro" id="IPR050164">
    <property type="entry name" value="Peptidase_C19"/>
</dbReference>
<dbReference type="InterPro" id="IPR038765">
    <property type="entry name" value="Papain-like_cys_pep_sf"/>
</dbReference>
<evidence type="ECO:0000256" key="4">
    <source>
        <dbReference type="ARBA" id="ARBA00022786"/>
    </source>
</evidence>
<dbReference type="Pfam" id="PF00443">
    <property type="entry name" value="UCH"/>
    <property type="match status" value="1"/>
</dbReference>
<gene>
    <name evidence="12" type="primary">LOC113869080</name>
</gene>
<dbReference type="Gene3D" id="3.90.70.10">
    <property type="entry name" value="Cysteine proteinases"/>
    <property type="match status" value="1"/>
</dbReference>
<dbReference type="FunFam" id="3.90.70.10:FF:000116">
    <property type="entry name" value="Ubiquitin carboxyl-terminal hydrolase 20"/>
    <property type="match status" value="1"/>
</dbReference>
<dbReference type="GeneID" id="113869080"/>
<evidence type="ECO:0000256" key="2">
    <source>
        <dbReference type="ARBA" id="ARBA00009085"/>
    </source>
</evidence>
<sequence length="712" mass="77779">MCLSLSSAVEVPEDSTNVPSAPNLLSETLDDSQLVPSFPNLDGSSIQSPIRGVSPLLADSGDGIYADIFGEDAPREDLGMSSLFRGLNDDSSSLCSSALTSNSMVSTVPLEASNAPQRDFLFSENNFALSEDGVSASDVSPSRMGAGLLNLGNTCFLNAILQCFTHTVPLVQGLLSCTHSTPCVGHIGGFCVICALRDHVERSLAASGGTLSPLKLVDNLNHFSSIFTRYQQEDAHEFMQCALDKLDRCFVDLKKNNINFEDDNLVEKVFGGRLISKLRCCGCGRISDTYEPLIDLSLEIENVDSLPCALESFTKVENIDAKFRCESCKEEVSMDKQLMLDQTPAVAAFHLKRFKTDGTRVEKIDKHVDFPLELDLQPYTFSNQNNDVPLKYDLFAVVVHIGFSSTSGHYFCFVRSAPDTWHKLDDSKVTKVLGDFVLSQEAYILFYARQGTPWFSSIMESQALCLDPNTSTSPKSVLDVGDSMYKSNSVSISNDESSEVGEAKDIAEPQFDYYCPEGHDFLELNDTGDATHGCGQCPSGSNQQSDGLNDSETTNVQVQFGNKAIMNGSAMFDGNSSIGNAVLDNNYSCQEVVDFKENGGFHPLTPPSSPDSTDKFQIYRDHLKMESHGSCKRTSNKFMGDSERQAAVKYVNKMSGSRKGVFLELVSGQKEALDKKRKKMDSTPYKKSNTIGVRKKSNHTSGSHTVAAGVSR</sequence>
<keyword evidence="3 8" id="KW-0645">Protease</keyword>
<dbReference type="InterPro" id="IPR018200">
    <property type="entry name" value="USP_CS"/>
</dbReference>
<dbReference type="PROSITE" id="PS50235">
    <property type="entry name" value="USP_3"/>
    <property type="match status" value="1"/>
</dbReference>